<gene>
    <name evidence="3" type="ORF">LOCC1_G003937</name>
</gene>
<dbReference type="Proteomes" id="UP000443090">
    <property type="component" value="Unassembled WGS sequence"/>
</dbReference>
<organism evidence="3 4">
    <name type="scientific">Lachnellula occidentalis</name>
    <dbReference type="NCBI Taxonomy" id="215460"/>
    <lineage>
        <taxon>Eukaryota</taxon>
        <taxon>Fungi</taxon>
        <taxon>Dikarya</taxon>
        <taxon>Ascomycota</taxon>
        <taxon>Pezizomycotina</taxon>
        <taxon>Leotiomycetes</taxon>
        <taxon>Helotiales</taxon>
        <taxon>Lachnaceae</taxon>
        <taxon>Lachnellula</taxon>
    </lineage>
</organism>
<comment type="caution">
    <text evidence="3">The sequence shown here is derived from an EMBL/GenBank/DDBJ whole genome shotgun (WGS) entry which is preliminary data.</text>
</comment>
<accession>A0A8H8UGQ8</accession>
<evidence type="ECO:0000256" key="2">
    <source>
        <dbReference type="SAM" id="MobiDB-lite"/>
    </source>
</evidence>
<dbReference type="OrthoDB" id="4226666at2759"/>
<dbReference type="GO" id="GO:0000981">
    <property type="term" value="F:DNA-binding transcription factor activity, RNA polymerase II-specific"/>
    <property type="evidence" value="ECO:0007669"/>
    <property type="project" value="InterPro"/>
</dbReference>
<dbReference type="EMBL" id="QGMI01000072">
    <property type="protein sequence ID" value="TVY47817.1"/>
    <property type="molecule type" value="Genomic_DNA"/>
</dbReference>
<evidence type="ECO:0000256" key="1">
    <source>
        <dbReference type="ARBA" id="ARBA00023242"/>
    </source>
</evidence>
<keyword evidence="4" id="KW-1185">Reference proteome</keyword>
<keyword evidence="1" id="KW-0539">Nucleus</keyword>
<reference evidence="3 4" key="1">
    <citation type="submission" date="2018-05" db="EMBL/GenBank/DDBJ databases">
        <title>Genome sequencing and assembly of the regulated plant pathogen Lachnellula willkommii and related sister species for the development of diagnostic species identification markers.</title>
        <authorList>
            <person name="Giroux E."/>
            <person name="Bilodeau G."/>
        </authorList>
    </citation>
    <scope>NUCLEOTIDE SEQUENCE [LARGE SCALE GENOMIC DNA]</scope>
    <source>
        <strain evidence="3 4">CBS 160.35</strain>
    </source>
</reference>
<evidence type="ECO:0000313" key="4">
    <source>
        <dbReference type="Proteomes" id="UP000443090"/>
    </source>
</evidence>
<dbReference type="PANTHER" id="PTHR35392">
    <property type="entry name" value="ZN(II)2CYS6 TRANSCRIPTION FACTOR (EUROFUNG)-RELATED-RELATED"/>
    <property type="match status" value="1"/>
</dbReference>
<feature type="region of interest" description="Disordered" evidence="2">
    <location>
        <begin position="631"/>
        <end position="672"/>
    </location>
</feature>
<dbReference type="CDD" id="cd00067">
    <property type="entry name" value="GAL4"/>
    <property type="match status" value="1"/>
</dbReference>
<protein>
    <recommendedName>
        <fullName evidence="5">Zn(2)-C6 fungal-type domain-containing protein</fullName>
    </recommendedName>
</protein>
<dbReference type="GO" id="GO:0008270">
    <property type="term" value="F:zinc ion binding"/>
    <property type="evidence" value="ECO:0007669"/>
    <property type="project" value="InterPro"/>
</dbReference>
<evidence type="ECO:0000313" key="3">
    <source>
        <dbReference type="EMBL" id="TVY47817.1"/>
    </source>
</evidence>
<dbReference type="AlphaFoldDB" id="A0A8H8UGQ8"/>
<proteinExistence type="predicted"/>
<sequence>MSYNSSQPGPTPLDLGRVKQSLKRKAELLEGFLLDRAPSAEGCRILHQRIGIVENEIAKAGITEAANNWLKLAGFDAGPPLSPTWIGENRLKTMFLPATRPVQMGAARPMDPKLPTSKKRPHIIDLESSTRAIGCGEDLGRRQTPNGGNSKLPPIQQLQKETQRLAFALYVFDGGPHSTHPGGLPNFPLALNATPVAASSQPSKRMKLAPEESYPCLRCKILKKKCDSLPQCAHCPQKSCDSGNDYWKVLGCFRGPLKDLSSVFCPDFARSPSRTLKLASGGFQTVDFMLFKSTVSATKKKRILRLIKSRDDFSKLANTSWENLDVRGSLCKEAASSYVLNENVLPGETLLLEEYETAWAVLQAVAMDAKYLGRTEYNFFKLIQLGNRAVKRDPESWEIFRKSKVLLRQAVEIYLLESLCRQIALGTVSGPPPFLPSRLPASKALVLVDIKDDLEKFLSDFEAICSGRAKLAGPAQFSCLYALLVFSIVQSVLIDAYATRSQSDYVDPWNESYALRITSGFKALVGVFTSSSKADVILQNESSVTPDSSRNAFRECREMVHLDKWEERGFKSTKDFLLNLGSCAFSDGIYNGFFVQKFGLETIPKYQPTSPSRKDTTISENGMLNTFSVVPTSTSISRRDQSPNSTKTLSPEPVNSTRMARSPSNPCSTEPKNASFSTFTFVGHGEGSKRDHCHRRGPLDQSTFNKAKDVRRVGACWNCWLMKVPCSLGDPCDRCEKILSPSPLEVCSRAPLTTHTGVFFPDFLHSHLDAIAINTYINDNVSHSIGSPFLVEVTWIGDKSIKLLASAFVSYPQARAQQNYQARSGQSLGVESLPVGFLPLDDAAVKKACLAHFELILEKSSFPKLLTGCRSPLSRQILETICGLYQVKKHLLLHDVLLFYLIIHTMERPILFTKLSAATIIGKLDGEHPQSQHYSSRLLNRQVKRVIYQASVELLRRVLRQLEKFLRSRQGSTWSICFATFLILCLCLEQVQVQAEAHITTLKSTSLLPEHLNEEPQRCCESMDRVFFSQLVPIFHSVYRTHNGGLNPLSEHPSPRLDEQPDESAMAFVKKIRCILLDGNLLEHNKLLRFDELFAQNNSGRLVSKFLITFTGRKSGPGT</sequence>
<dbReference type="InterPro" id="IPR052973">
    <property type="entry name" value="Fungal_sec-metab_reg_TF"/>
</dbReference>
<dbReference type="PANTHER" id="PTHR35392:SF5">
    <property type="entry name" value="ZN(2)-C6 FUNGAL-TYPE DOMAIN-CONTAINING PROTEIN"/>
    <property type="match status" value="1"/>
</dbReference>
<evidence type="ECO:0008006" key="5">
    <source>
        <dbReference type="Google" id="ProtNLM"/>
    </source>
</evidence>
<name>A0A8H8UGQ8_9HELO</name>
<dbReference type="InterPro" id="IPR001138">
    <property type="entry name" value="Zn2Cys6_DnaBD"/>
</dbReference>